<dbReference type="HOGENOM" id="CLU_011271_3_0_1"/>
<proteinExistence type="evidence at protein level"/>
<dbReference type="EMBL" id="BX284603">
    <property type="protein sequence ID" value="CAA22114.1"/>
    <property type="molecule type" value="Genomic_DNA"/>
</dbReference>
<dbReference type="eggNOG" id="KOG2600">
    <property type="taxonomic scope" value="Eukaryota"/>
</dbReference>
<dbReference type="PhylomeDB" id="Q9XW58"/>
<dbReference type="GO" id="GO:0005732">
    <property type="term" value="C:sno(s)RNA-containing ribonucleoprotein complex"/>
    <property type="evidence" value="ECO:0007669"/>
    <property type="project" value="UniProtKB-UniRule"/>
</dbReference>
<dbReference type="FunCoup" id="Q9XW58">
    <property type="interactions" value="2656"/>
</dbReference>
<comment type="function">
    <text evidence="7">Involved in nucleolar processing of pre-18S ribosomal RNA.</text>
</comment>
<evidence type="ECO:0000256" key="5">
    <source>
        <dbReference type="ARBA" id="ARBA00023274"/>
    </source>
</evidence>
<feature type="compositionally biased region" description="Acidic residues" evidence="8">
    <location>
        <begin position="106"/>
        <end position="147"/>
    </location>
</feature>
<evidence type="ECO:0000256" key="4">
    <source>
        <dbReference type="ARBA" id="ARBA00023242"/>
    </source>
</evidence>
<feature type="region of interest" description="Disordered" evidence="8">
    <location>
        <begin position="249"/>
        <end position="342"/>
    </location>
</feature>
<feature type="compositionally biased region" description="Basic and acidic residues" evidence="8">
    <location>
        <begin position="540"/>
        <end position="556"/>
    </location>
</feature>
<dbReference type="Pfam" id="PF04006">
    <property type="entry name" value="Mpp10"/>
    <property type="match status" value="1"/>
</dbReference>
<keyword evidence="10" id="KW-1185">Reference proteome</keyword>
<dbReference type="PIR" id="T27412">
    <property type="entry name" value="T27412"/>
</dbReference>
<feature type="compositionally biased region" description="Basic and acidic residues" evidence="8">
    <location>
        <begin position="332"/>
        <end position="342"/>
    </location>
</feature>
<dbReference type="PeptideAtlas" id="Q9XW58"/>
<organism evidence="9 10">
    <name type="scientific">Caenorhabditis elegans</name>
    <dbReference type="NCBI Taxonomy" id="6239"/>
    <lineage>
        <taxon>Eukaryota</taxon>
        <taxon>Metazoa</taxon>
        <taxon>Ecdysozoa</taxon>
        <taxon>Nematoda</taxon>
        <taxon>Chromadorea</taxon>
        <taxon>Rhabditida</taxon>
        <taxon>Rhabditina</taxon>
        <taxon>Rhabditomorpha</taxon>
        <taxon>Rhabditoidea</taxon>
        <taxon>Rhabditidae</taxon>
        <taxon>Peloderinae</taxon>
        <taxon>Caenorhabditis</taxon>
    </lineage>
</organism>
<keyword evidence="3 7" id="KW-0698">rRNA processing</keyword>
<accession>Q9XW58</accession>
<evidence type="ECO:0007829" key="12">
    <source>
        <dbReference type="PeptideAtlas" id="Q9XW58"/>
    </source>
</evidence>
<feature type="compositionally biased region" description="Basic and acidic residues" evidence="8">
    <location>
        <begin position="154"/>
        <end position="167"/>
    </location>
</feature>
<dbReference type="AlphaFoldDB" id="Q9XW58"/>
<comment type="subcellular location">
    <subcellularLocation>
        <location evidence="1 7">Nucleus</location>
        <location evidence="1 7">Nucleolus</location>
    </subcellularLocation>
</comment>
<dbReference type="InParanoid" id="Q9XW58"/>
<feature type="region of interest" description="Disordered" evidence="8">
    <location>
        <begin position="540"/>
        <end position="568"/>
    </location>
</feature>
<comment type="similarity">
    <text evidence="6 7">Belongs to the MPP10 family.</text>
</comment>
<dbReference type="OMA" id="THFEYKP"/>
<name>Q9XW58_CAEEL</name>
<evidence type="ECO:0000313" key="11">
    <source>
        <dbReference type="WormBase" id="Y75B8A.7"/>
    </source>
</evidence>
<evidence type="ECO:0000256" key="7">
    <source>
        <dbReference type="PIRNR" id="PIRNR017300"/>
    </source>
</evidence>
<feature type="compositionally biased region" description="Acidic residues" evidence="8">
    <location>
        <begin position="293"/>
        <end position="331"/>
    </location>
</feature>
<dbReference type="Reactome" id="R-CEL-6791226">
    <property type="pathway name" value="Major pathway of rRNA processing in the nucleolus and cytosol"/>
</dbReference>
<reference evidence="9 10" key="1">
    <citation type="journal article" date="1998" name="Science">
        <title>Genome sequence of the nematode C. elegans: a platform for investigating biology.</title>
        <authorList>
            <consortium name="The C. elegans sequencing consortium"/>
            <person name="Sulson J.E."/>
            <person name="Waterston R."/>
        </authorList>
    </citation>
    <scope>NUCLEOTIDE SEQUENCE [LARGE SCALE GENOMIC DNA]</scope>
    <source>
        <strain evidence="9 10">Bristol N2</strain>
    </source>
</reference>
<dbReference type="Bgee" id="WBGene00013544">
    <property type="expression patterns" value="Expressed in embryo and 3 other cell types or tissues"/>
</dbReference>
<dbReference type="PaxDb" id="6239-Y75B8A.7"/>
<keyword evidence="4 7" id="KW-0539">Nucleus</keyword>
<dbReference type="InterPro" id="IPR012173">
    <property type="entry name" value="Mpp10"/>
</dbReference>
<feature type="region of interest" description="Disordered" evidence="8">
    <location>
        <begin position="211"/>
        <end position="236"/>
    </location>
</feature>
<dbReference type="Proteomes" id="UP000001940">
    <property type="component" value="Chromosome III"/>
</dbReference>
<feature type="compositionally biased region" description="Acidic residues" evidence="8">
    <location>
        <begin position="221"/>
        <end position="231"/>
    </location>
</feature>
<dbReference type="AGR" id="WB:WBGene00013544"/>
<evidence type="ECO:0000313" key="10">
    <source>
        <dbReference type="Proteomes" id="UP000001940"/>
    </source>
</evidence>
<evidence type="ECO:0000256" key="6">
    <source>
        <dbReference type="ARBA" id="ARBA00029455"/>
    </source>
</evidence>
<evidence type="ECO:0000256" key="3">
    <source>
        <dbReference type="ARBA" id="ARBA00022552"/>
    </source>
</evidence>
<dbReference type="GO" id="GO:0032040">
    <property type="term" value="C:small-subunit processome"/>
    <property type="evidence" value="ECO:0000318"/>
    <property type="project" value="GO_Central"/>
</dbReference>
<evidence type="ECO:0000256" key="8">
    <source>
        <dbReference type="SAM" id="MobiDB-lite"/>
    </source>
</evidence>
<dbReference type="GO" id="GO:0034457">
    <property type="term" value="C:Mpp10 complex"/>
    <property type="evidence" value="ECO:0000318"/>
    <property type="project" value="GO_Central"/>
</dbReference>
<dbReference type="PIRSF" id="PIRSF017300">
    <property type="entry name" value="snoRNP_Mpp10"/>
    <property type="match status" value="1"/>
</dbReference>
<evidence type="ECO:0000313" key="9">
    <source>
        <dbReference type="EMBL" id="CAA22114.1"/>
    </source>
</evidence>
<dbReference type="PANTHER" id="PTHR17039:SF0">
    <property type="entry name" value="U3 SMALL NUCLEOLAR RIBONUCLEOPROTEIN PROTEIN MPP10"/>
    <property type="match status" value="1"/>
</dbReference>
<feature type="compositionally biased region" description="Basic and acidic residues" evidence="8">
    <location>
        <begin position="177"/>
        <end position="186"/>
    </location>
</feature>
<keyword evidence="12" id="KW-1267">Proteomics identification</keyword>
<dbReference type="OrthoDB" id="445326at2759"/>
<dbReference type="STRING" id="6239.Y75B8A.7.1"/>
<dbReference type="GO" id="GO:0006364">
    <property type="term" value="P:rRNA processing"/>
    <property type="evidence" value="ECO:0007669"/>
    <property type="project" value="UniProtKB-KW"/>
</dbReference>
<evidence type="ECO:0000256" key="2">
    <source>
        <dbReference type="ARBA" id="ARBA00022517"/>
    </source>
</evidence>
<keyword evidence="5 7" id="KW-0687">Ribonucleoprotein</keyword>
<dbReference type="PANTHER" id="PTHR17039">
    <property type="entry name" value="U3 SMALL NUCLEOLAR RIBONUCLEOPROTEIN PROTEIN MPP10"/>
    <property type="match status" value="1"/>
</dbReference>
<keyword evidence="2 7" id="KW-0690">Ribosome biogenesis</keyword>
<protein>
    <recommendedName>
        <fullName evidence="7">U3 small nucleolar ribonucleoprotein protein MPP10</fullName>
    </recommendedName>
</protein>
<dbReference type="SMR" id="Q9XW58"/>
<sequence>MTKSKSKKEDLIPEIGDFTKFFKSRSKFSDQITDVISNVYEWSTSLEPSEDNLPLPFVSKNEEVVWSYLKHQNKQLDGINKKYKGFLSELIGKSHIRVAAKIQDSEGSEDGSDGSDGGSEEELDDDEEELEDEELEDEMIDDEDEADLFNLSESDLKTLDADLKKMEEEEAGEEKEEVEKATEQPKKFKKSIVDDQFFNLDEMHDFLQKTERAGGKKAAQDEEMMFEDEDSWDGKTDYTYEDFFGSRETVAETEKMNGEKKKIEKDKKRKAGDKADLSLDDGKNKKRVRFAMDEEPEEEEVEDEEQEDINDEEEPPEDEPVLLGADLEEPKEESAFAKRQSKMKERIAKLEEENLAPKSWELSGEVAADQRDQNTLLEKHVDFDHGAKRAPEVTEEFTDRLESLIKQRIRDKAWDDVIRVKKVEAKGAKFETEAIENQMNQKTSLAEVYEKEYQNSTGNSADGAAGATKPNEAHEAIKSKMGDLFRLIDALTHFEYKPDQAREEVKVVSNMAALRVEEVGITASTEAQLMAPEEISKKMKAIEKSKDERDATDKARERRQKKAKQRSMLEKFGEERVFGEQKAVKLAKKERKAGKEKGGGVDKIKSSNFFAKLQETVAAEKKDGAVTKKKKKIVKRLKSDKNSAAIKL</sequence>
<gene>
    <name evidence="9" type="ORF">CELE_Y75B8A.7</name>
    <name evidence="9 11" type="ORF">Y75B8A.7</name>
</gene>
<feature type="compositionally biased region" description="Basic and acidic residues" evidence="8">
    <location>
        <begin position="211"/>
        <end position="220"/>
    </location>
</feature>
<evidence type="ECO:0000256" key="1">
    <source>
        <dbReference type="ARBA" id="ARBA00004604"/>
    </source>
</evidence>
<dbReference type="UCSC" id="Y75B8A.7">
    <property type="organism name" value="c. elegans"/>
</dbReference>
<feature type="region of interest" description="Disordered" evidence="8">
    <location>
        <begin position="101"/>
        <end position="187"/>
    </location>
</feature>
<dbReference type="IntAct" id="Q9XW58">
    <property type="interactions" value="1"/>
</dbReference>
<feature type="compositionally biased region" description="Basic and acidic residues" evidence="8">
    <location>
        <begin position="249"/>
        <end position="283"/>
    </location>
</feature>
<dbReference type="WormBase" id="Y75B8A.7">
    <property type="protein sequence ID" value="CE23019"/>
    <property type="gene ID" value="WBGene00013544"/>
</dbReference>